<evidence type="ECO:0000256" key="1">
    <source>
        <dbReference type="SAM" id="SignalP"/>
    </source>
</evidence>
<proteinExistence type="predicted"/>
<feature type="domain" description="DUF6242" evidence="2">
    <location>
        <begin position="189"/>
        <end position="307"/>
    </location>
</feature>
<dbReference type="AlphaFoldDB" id="A0A8F9TY80"/>
<reference evidence="3" key="1">
    <citation type="submission" date="2021-08" db="EMBL/GenBank/DDBJ databases">
        <title>Genome of a novel bacterium of the phylum Verrucomicrobia, Oleiharenicola sp. KSB-15.</title>
        <authorList>
            <person name="Chung J.-H."/>
            <person name="Ahn J.-H."/>
            <person name="Yoon Y."/>
            <person name="Kim D.-Y."/>
            <person name="An S.-H."/>
            <person name="Park I."/>
            <person name="Yeon J."/>
        </authorList>
    </citation>
    <scope>NUCLEOTIDE SEQUENCE</scope>
    <source>
        <strain evidence="3">KSB-15</strain>
    </source>
</reference>
<feature type="chain" id="PRO_5034515667" description="DUF6242 domain-containing protein" evidence="1">
    <location>
        <begin position="33"/>
        <end position="888"/>
    </location>
</feature>
<dbReference type="SUPFAM" id="SSF50939">
    <property type="entry name" value="Sialidases"/>
    <property type="match status" value="2"/>
</dbReference>
<keyword evidence="1" id="KW-0732">Signal</keyword>
<protein>
    <recommendedName>
        <fullName evidence="2">DUF6242 domain-containing protein</fullName>
    </recommendedName>
</protein>
<dbReference type="EMBL" id="CP080507">
    <property type="protein sequence ID" value="QYM80413.1"/>
    <property type="molecule type" value="Genomic_DNA"/>
</dbReference>
<dbReference type="Pfam" id="PF25852">
    <property type="entry name" value="DUF6242_C"/>
    <property type="match status" value="1"/>
</dbReference>
<feature type="signal peptide" evidence="1">
    <location>
        <begin position="1"/>
        <end position="32"/>
    </location>
</feature>
<dbReference type="Proteomes" id="UP000825051">
    <property type="component" value="Chromosome"/>
</dbReference>
<name>A0A8F9TY80_9BACT</name>
<accession>A0A8F9TY80</accession>
<gene>
    <name evidence="3" type="ORF">K0B96_07340</name>
</gene>
<dbReference type="RefSeq" id="WP_220165568.1">
    <property type="nucleotide sequence ID" value="NZ_CP080507.1"/>
</dbReference>
<organism evidence="3 4">
    <name type="scientific">Horticoccus luteus</name>
    <dbReference type="NCBI Taxonomy" id="2862869"/>
    <lineage>
        <taxon>Bacteria</taxon>
        <taxon>Pseudomonadati</taxon>
        <taxon>Verrucomicrobiota</taxon>
        <taxon>Opitutia</taxon>
        <taxon>Opitutales</taxon>
        <taxon>Opitutaceae</taxon>
        <taxon>Horticoccus</taxon>
    </lineage>
</organism>
<dbReference type="InterPro" id="IPR036278">
    <property type="entry name" value="Sialidase_sf"/>
</dbReference>
<dbReference type="KEGG" id="ole:K0B96_07340"/>
<evidence type="ECO:0000313" key="4">
    <source>
        <dbReference type="Proteomes" id="UP000825051"/>
    </source>
</evidence>
<dbReference type="SUPFAM" id="SSF110296">
    <property type="entry name" value="Oligoxyloglucan reducing end-specific cellobiohydrolase"/>
    <property type="match status" value="1"/>
</dbReference>
<dbReference type="Gene3D" id="2.130.10.10">
    <property type="entry name" value="YVTN repeat-like/Quinoprotein amine dehydrogenase"/>
    <property type="match status" value="1"/>
</dbReference>
<evidence type="ECO:0000313" key="3">
    <source>
        <dbReference type="EMBL" id="QYM80413.1"/>
    </source>
</evidence>
<keyword evidence="4" id="KW-1185">Reference proteome</keyword>
<sequence length="888" mass="90645">MKFLTVQRALYCAFRSVARLVPLALAVLPLLAQQNWQWANSLPASIAWKDAAYGHGLYVVVGADGTIATSPDTVTWTIRRMSTANVVLNSIDYGDGLFVAVGMGTPDASGAGLVMTSADGINWTINSTVAASYNAQYHTVVHGDGLWVLGGGAAARARVLTSPDGLTWSPLAADTVIIPEGSAYGNGRFVVAGSGNSVITSADGATWTQIAVAGSIGNSAPYISDVAFNGTMFIAVGRDNNFNAVAYTSTDGTSWTIANALAGGGGGVGLISVCASPTAVVGAGGKLVFSSPDGVSWTKQTSALPNSARQLGAQFEGVSWTACANNVFFVFGSYGSITTSLDGVTWTRQSTGTINDLSGLIFDGTQFVASGAGGTILTSPDGATWTQINTGTTANFGRLTYNGTRYVTADYAGIYHSSDLTTWTNVSGTQYERYKDVACGNGKFVAAYDATALGARTSVDGVTWSAAVGIASSGGNTVGLVFGGDKFVLAMLGYGSTAPKLFTSADGIAWSNTTPTGMTASPESIAYGNNRFVILNSDRQSVTSPDGTNWTINALPTTFALSSVKFVGHQFIARSAGYGAAAYSSADGVTWTPVENSFAPNSLIERTVAHDSVVVGIGSAGTILRGDLLVVAAPPSYLSNLSVRAATTAAQTLIVGFVVDGGAKPILVRAAGPALAQFGVAGVSDPNVTLFDGSTVVTSNDNWDPSLASTFASLGAFAFDAGSKDAAFLQPVSGPHTAQATATDTGSVLVEAYDAGPDDGRKMVNLSTRFRVGTGNDILIAGFVLGGAGPRQLLIRAVGPTLTTFGVAGALADPQLSVYDGGSPIAANDDWDPSLASSFTTVGAFDLPHASKDAAVLLTLQPGNAYTVQVSGVGGTTGEALVEIYAMP</sequence>
<dbReference type="InterPro" id="IPR058667">
    <property type="entry name" value="DUF6242_C"/>
</dbReference>
<dbReference type="InterPro" id="IPR015943">
    <property type="entry name" value="WD40/YVTN_repeat-like_dom_sf"/>
</dbReference>
<evidence type="ECO:0000259" key="2">
    <source>
        <dbReference type="Pfam" id="PF25852"/>
    </source>
</evidence>